<evidence type="ECO:0000313" key="1">
    <source>
        <dbReference type="EMBL" id="EWS72095.1"/>
    </source>
</evidence>
<evidence type="ECO:0000313" key="2">
    <source>
        <dbReference type="Proteomes" id="UP000009168"/>
    </source>
</evidence>
<dbReference type="GeneID" id="24438019"/>
<sequence>MVLKIYDRNIIHRQIQLNLNNQFMSKQSHQIQFTSWHQVRTNKLDDQVTDELTKQYKVYKRVNQFAKKKRDQFFYQAGRMNERIIYKAKWKVKKYYCITKFPSILQGLQHEYKNSIK</sequence>
<accession>W7WYV9</accession>
<dbReference type="EMBL" id="GG662474">
    <property type="protein sequence ID" value="EWS72095.1"/>
    <property type="molecule type" value="Genomic_DNA"/>
</dbReference>
<organism evidence="1 2">
    <name type="scientific">Tetrahymena thermophila (strain SB210)</name>
    <dbReference type="NCBI Taxonomy" id="312017"/>
    <lineage>
        <taxon>Eukaryota</taxon>
        <taxon>Sar</taxon>
        <taxon>Alveolata</taxon>
        <taxon>Ciliophora</taxon>
        <taxon>Intramacronucleata</taxon>
        <taxon>Oligohymenophorea</taxon>
        <taxon>Hymenostomatida</taxon>
        <taxon>Tetrahymenina</taxon>
        <taxon>Tetrahymenidae</taxon>
        <taxon>Tetrahymena</taxon>
    </lineage>
</organism>
<proteinExistence type="predicted"/>
<keyword evidence="2" id="KW-1185">Reference proteome</keyword>
<protein>
    <submittedName>
        <fullName evidence="1">Uncharacterized protein</fullName>
    </submittedName>
</protein>
<dbReference type="Proteomes" id="UP000009168">
    <property type="component" value="Unassembled WGS sequence"/>
</dbReference>
<dbReference type="InParanoid" id="W7WYV9"/>
<reference evidence="2" key="1">
    <citation type="journal article" date="2006" name="PLoS Biol.">
        <title>Macronuclear genome sequence of the ciliate Tetrahymena thermophila, a model eukaryote.</title>
        <authorList>
            <person name="Eisen J.A."/>
            <person name="Coyne R.S."/>
            <person name="Wu M."/>
            <person name="Wu D."/>
            <person name="Thiagarajan M."/>
            <person name="Wortman J.R."/>
            <person name="Badger J.H."/>
            <person name="Ren Q."/>
            <person name="Amedeo P."/>
            <person name="Jones K.M."/>
            <person name="Tallon L.J."/>
            <person name="Delcher A.L."/>
            <person name="Salzberg S.L."/>
            <person name="Silva J.C."/>
            <person name="Haas B.J."/>
            <person name="Majoros W.H."/>
            <person name="Farzad M."/>
            <person name="Carlton J.M."/>
            <person name="Smith R.K. Jr."/>
            <person name="Garg J."/>
            <person name="Pearlman R.E."/>
            <person name="Karrer K.M."/>
            <person name="Sun L."/>
            <person name="Manning G."/>
            <person name="Elde N.C."/>
            <person name="Turkewitz A.P."/>
            <person name="Asai D.J."/>
            <person name="Wilkes D.E."/>
            <person name="Wang Y."/>
            <person name="Cai H."/>
            <person name="Collins K."/>
            <person name="Stewart B.A."/>
            <person name="Lee S.R."/>
            <person name="Wilamowska K."/>
            <person name="Weinberg Z."/>
            <person name="Ruzzo W.L."/>
            <person name="Wloga D."/>
            <person name="Gaertig J."/>
            <person name="Frankel J."/>
            <person name="Tsao C.-C."/>
            <person name="Gorovsky M.A."/>
            <person name="Keeling P.J."/>
            <person name="Waller R.F."/>
            <person name="Patron N.J."/>
            <person name="Cherry J.M."/>
            <person name="Stover N.A."/>
            <person name="Krieger C.J."/>
            <person name="del Toro C."/>
            <person name="Ryder H.F."/>
            <person name="Williamson S.C."/>
            <person name="Barbeau R.A."/>
            <person name="Hamilton E.P."/>
            <person name="Orias E."/>
        </authorList>
    </citation>
    <scope>NUCLEOTIDE SEQUENCE [LARGE SCALE GENOMIC DNA]</scope>
    <source>
        <strain evidence="2">SB210</strain>
    </source>
</reference>
<dbReference type="KEGG" id="tet:TTHERM_000248389"/>
<dbReference type="RefSeq" id="XP_012655406.1">
    <property type="nucleotide sequence ID" value="XM_012799952.1"/>
</dbReference>
<dbReference type="AlphaFoldDB" id="W7WYV9"/>
<gene>
    <name evidence="1" type="ORF">TTHERM_000248389</name>
</gene>
<name>W7WYV9_TETTS</name>